<dbReference type="EMBL" id="AYKH01000001">
    <property type="protein sequence ID" value="ROO30431.1"/>
    <property type="molecule type" value="Genomic_DNA"/>
</dbReference>
<evidence type="ECO:0000313" key="1">
    <source>
        <dbReference type="EMBL" id="ROO30431.1"/>
    </source>
</evidence>
<dbReference type="Pfam" id="PF05521">
    <property type="entry name" value="Phage_HCP"/>
    <property type="match status" value="1"/>
</dbReference>
<dbReference type="RefSeq" id="WP_123629802.1">
    <property type="nucleotide sequence ID" value="NZ_AYKH01000001.1"/>
</dbReference>
<organism evidence="1 2">
    <name type="scientific">Salinisphaera orenii MK-B5</name>
    <dbReference type="NCBI Taxonomy" id="856730"/>
    <lineage>
        <taxon>Bacteria</taxon>
        <taxon>Pseudomonadati</taxon>
        <taxon>Pseudomonadota</taxon>
        <taxon>Gammaproteobacteria</taxon>
        <taxon>Salinisphaerales</taxon>
        <taxon>Salinisphaeraceae</taxon>
        <taxon>Salinisphaera</taxon>
    </lineage>
</organism>
<protein>
    <submittedName>
        <fullName evidence="1">Head-tail adaptor protein</fullName>
    </submittedName>
</protein>
<keyword evidence="2" id="KW-1185">Reference proteome</keyword>
<name>A0A423PXW6_9GAMM</name>
<evidence type="ECO:0000313" key="2">
    <source>
        <dbReference type="Proteomes" id="UP000283993"/>
    </source>
</evidence>
<dbReference type="Gene3D" id="2.40.10.270">
    <property type="entry name" value="Bacteriophage SPP1 head-tail adaptor protein"/>
    <property type="match status" value="1"/>
</dbReference>
<dbReference type="InterPro" id="IPR038666">
    <property type="entry name" value="SSP1_head-tail_sf"/>
</dbReference>
<proteinExistence type="predicted"/>
<comment type="caution">
    <text evidence="1">The sequence shown here is derived from an EMBL/GenBank/DDBJ whole genome shotgun (WGS) entry which is preliminary data.</text>
</comment>
<dbReference type="NCBIfam" id="TIGR01563">
    <property type="entry name" value="gp16_SPP1"/>
    <property type="match status" value="1"/>
</dbReference>
<dbReference type="AlphaFoldDB" id="A0A423PXW6"/>
<dbReference type="Proteomes" id="UP000283993">
    <property type="component" value="Unassembled WGS sequence"/>
</dbReference>
<gene>
    <name evidence="1" type="ORF">SAOR_00965</name>
</gene>
<sequence length="109" mass="12405">MQVSAGQLRHKVTLQAQQETRSEYGEIIVDWVTLARVWAHVAPQSGREYFAAQQVQSEVSTRVTIRYRDDVNATMRLQHRGQTYRIEAVMADDGSGRDHLTLMCSEVSP</sequence>
<dbReference type="InterPro" id="IPR008767">
    <property type="entry name" value="Phage_SPP1_head-tail_adaptor"/>
</dbReference>
<accession>A0A423PXW6</accession>
<reference evidence="1 2" key="1">
    <citation type="submission" date="2013-10" db="EMBL/GenBank/DDBJ databases">
        <title>Salinisphaera orenii MK-B5 Genome Sequencing.</title>
        <authorList>
            <person name="Lai Q."/>
            <person name="Li C."/>
            <person name="Shao Z."/>
        </authorList>
    </citation>
    <scope>NUCLEOTIDE SEQUENCE [LARGE SCALE GENOMIC DNA]</scope>
    <source>
        <strain evidence="1 2">MK-B5</strain>
    </source>
</reference>